<sequence>MPGMPSLTGAPRLYRCRHRGAVRTIVATPLVAYGMNGRRRPALLLSAVVLITANIIFAVTPTTTPEW</sequence>
<keyword evidence="3" id="KW-1185">Reference proteome</keyword>
<keyword evidence="1" id="KW-0812">Transmembrane</keyword>
<comment type="caution">
    <text evidence="2">The sequence shown here is derived from an EMBL/GenBank/DDBJ whole genome shotgun (WGS) entry which is preliminary data.</text>
</comment>
<dbReference type="AlphaFoldDB" id="A0A4R8CIG8"/>
<reference evidence="2 3" key="1">
    <citation type="submission" date="2019-03" db="EMBL/GenBank/DDBJ databases">
        <title>Genomic Encyclopedia of Type Strains, Phase III (KMG-III): the genomes of soil and plant-associated and newly described type strains.</title>
        <authorList>
            <person name="Whitman W."/>
        </authorList>
    </citation>
    <scope>NUCLEOTIDE SEQUENCE [LARGE SCALE GENOMIC DNA]</scope>
    <source>
        <strain evidence="2 3">VKM Ac-2573</strain>
    </source>
</reference>
<dbReference type="Proteomes" id="UP000295146">
    <property type="component" value="Unassembled WGS sequence"/>
</dbReference>
<evidence type="ECO:0000313" key="3">
    <source>
        <dbReference type="Proteomes" id="UP000295146"/>
    </source>
</evidence>
<keyword evidence="1" id="KW-1133">Transmembrane helix</keyword>
<evidence type="ECO:0000313" key="2">
    <source>
        <dbReference type="EMBL" id="TDW76142.1"/>
    </source>
</evidence>
<evidence type="ECO:0000256" key="1">
    <source>
        <dbReference type="SAM" id="Phobius"/>
    </source>
</evidence>
<feature type="transmembrane region" description="Helical" evidence="1">
    <location>
        <begin position="42"/>
        <end position="60"/>
    </location>
</feature>
<keyword evidence="1" id="KW-0472">Membrane</keyword>
<accession>A0A4R8CIG8</accession>
<proteinExistence type="predicted"/>
<organism evidence="2 3">
    <name type="scientific">Kribbella pratensis</name>
    <dbReference type="NCBI Taxonomy" id="2512112"/>
    <lineage>
        <taxon>Bacteria</taxon>
        <taxon>Bacillati</taxon>
        <taxon>Actinomycetota</taxon>
        <taxon>Actinomycetes</taxon>
        <taxon>Propionibacteriales</taxon>
        <taxon>Kribbellaceae</taxon>
        <taxon>Kribbella</taxon>
    </lineage>
</organism>
<dbReference type="EMBL" id="SODP01000001">
    <property type="protein sequence ID" value="TDW76142.1"/>
    <property type="molecule type" value="Genomic_DNA"/>
</dbReference>
<gene>
    <name evidence="2" type="ORF">EV653_1287</name>
</gene>
<protein>
    <submittedName>
        <fullName evidence="2">Uncharacterized protein</fullName>
    </submittedName>
</protein>
<name>A0A4R8CIG8_9ACTN</name>